<feature type="transmembrane region" description="Helical" evidence="1">
    <location>
        <begin position="209"/>
        <end position="227"/>
    </location>
</feature>
<keyword evidence="1" id="KW-0812">Transmembrane</keyword>
<feature type="transmembrane region" description="Helical" evidence="1">
    <location>
        <begin position="183"/>
        <end position="202"/>
    </location>
</feature>
<dbReference type="GO" id="GO:0016020">
    <property type="term" value="C:membrane"/>
    <property type="evidence" value="ECO:0007669"/>
    <property type="project" value="InterPro"/>
</dbReference>
<dbReference type="Pfam" id="PF05145">
    <property type="entry name" value="AbrB"/>
    <property type="match status" value="1"/>
</dbReference>
<organism evidence="2 3">
    <name type="scientific">Parasaccharibacter apium</name>
    <dbReference type="NCBI Taxonomy" id="1510841"/>
    <lineage>
        <taxon>Bacteria</taxon>
        <taxon>Pseudomonadati</taxon>
        <taxon>Pseudomonadota</taxon>
        <taxon>Alphaproteobacteria</taxon>
        <taxon>Acetobacterales</taxon>
        <taxon>Acetobacteraceae</taxon>
        <taxon>Parasaccharibacter</taxon>
    </lineage>
</organism>
<reference evidence="2 3" key="1">
    <citation type="journal article" date="2014" name="Genome Biol. Evol.">
        <title>Acetic acid bacteria genomes reveal functional traits for adaptation to life in insect guts.</title>
        <authorList>
            <person name="Chouaia B."/>
            <person name="Gaiarsa S."/>
            <person name="Crotti E."/>
            <person name="Comandatore F."/>
            <person name="Degli Esposti M."/>
            <person name="Ricci I."/>
            <person name="Alma A."/>
            <person name="Favia G."/>
            <person name="Bandi C."/>
            <person name="Daffonchio D."/>
        </authorList>
    </citation>
    <scope>NUCLEOTIDE SEQUENCE [LARGE SCALE GENOMIC DNA]</scope>
    <source>
        <strain evidence="3">AM169</strain>
    </source>
</reference>
<dbReference type="PIRSF" id="PIRSF038991">
    <property type="entry name" value="Protein_AbrB"/>
    <property type="match status" value="1"/>
</dbReference>
<dbReference type="RefSeq" id="WP_052348958.1">
    <property type="nucleotide sequence ID" value="NZ_CBLY010000004.1"/>
</dbReference>
<dbReference type="PANTHER" id="PTHR38457:SF1">
    <property type="entry name" value="REGULATOR ABRB-RELATED"/>
    <property type="match status" value="1"/>
</dbReference>
<feature type="transmembrane region" description="Helical" evidence="1">
    <location>
        <begin position="20"/>
        <end position="49"/>
    </location>
</feature>
<protein>
    <submittedName>
        <fullName evidence="2">Transport protein</fullName>
    </submittedName>
</protein>
<dbReference type="InterPro" id="IPR007820">
    <property type="entry name" value="AbrB_fam"/>
</dbReference>
<feature type="transmembrane region" description="Helical" evidence="1">
    <location>
        <begin position="150"/>
        <end position="171"/>
    </location>
</feature>
<dbReference type="GO" id="GO:0010468">
    <property type="term" value="P:regulation of gene expression"/>
    <property type="evidence" value="ECO:0007669"/>
    <property type="project" value="InterPro"/>
</dbReference>
<dbReference type="AlphaFoldDB" id="A0A7U7G553"/>
<feature type="transmembrane region" description="Helical" evidence="1">
    <location>
        <begin position="122"/>
        <end position="143"/>
    </location>
</feature>
<dbReference type="Proteomes" id="UP000027590">
    <property type="component" value="Unassembled WGS sequence"/>
</dbReference>
<evidence type="ECO:0000313" key="2">
    <source>
        <dbReference type="EMBL" id="CDG33269.1"/>
    </source>
</evidence>
<feature type="transmembrane region" description="Helical" evidence="1">
    <location>
        <begin position="90"/>
        <end position="116"/>
    </location>
</feature>
<feature type="transmembrane region" description="Helical" evidence="1">
    <location>
        <begin position="306"/>
        <end position="324"/>
    </location>
</feature>
<evidence type="ECO:0000313" key="3">
    <source>
        <dbReference type="Proteomes" id="UP000027590"/>
    </source>
</evidence>
<keyword evidence="1" id="KW-1133">Transmembrane helix</keyword>
<feature type="transmembrane region" description="Helical" evidence="1">
    <location>
        <begin position="265"/>
        <end position="286"/>
    </location>
</feature>
<name>A0A7U7G553_9PROT</name>
<dbReference type="InterPro" id="IPR017516">
    <property type="entry name" value="AbrB_dup"/>
</dbReference>
<accession>A0A7U7G553</accession>
<feature type="transmembrane region" description="Helical" evidence="1">
    <location>
        <begin position="233"/>
        <end position="253"/>
    </location>
</feature>
<dbReference type="NCBIfam" id="TIGR03082">
    <property type="entry name" value="Gneg_AbrB_dup"/>
    <property type="match status" value="1"/>
</dbReference>
<dbReference type="EMBL" id="CBLY010000004">
    <property type="protein sequence ID" value="CDG33269.1"/>
    <property type="molecule type" value="Genomic_DNA"/>
</dbReference>
<reference evidence="2 3" key="2">
    <citation type="journal article" date="2014" name="PLoS ONE">
        <title>Evolution of mitochondria reconstructed from the energy metabolism of living bacteria.</title>
        <authorList>
            <person name="Degli Esposti M."/>
            <person name="Chouaia B."/>
            <person name="Comandatore F."/>
            <person name="Crotti E."/>
            <person name="Sassera D."/>
            <person name="Lievens P.M."/>
            <person name="Daffonchio D."/>
            <person name="Bandi C."/>
        </authorList>
    </citation>
    <scope>NUCLEOTIDE SEQUENCE [LARGE SCALE GENOMIC DNA]</scope>
    <source>
        <strain evidence="3">AM169</strain>
    </source>
</reference>
<keyword evidence="1" id="KW-0472">Membrane</keyword>
<evidence type="ECO:0000256" key="1">
    <source>
        <dbReference type="SAM" id="Phobius"/>
    </source>
</evidence>
<sequence>MTLSSLSWRSHGSRWAELVFFSAVISGLFMLLHLTAGMMLGPMAAGIILSIRNRGVTIKPVFFTMAQAILACVVVNSLTGSVLHHIMSHWILVLFSVLSVILVSFSTGACLAWFGVMPGTTALWGTSPGAASTMVMLCGSFGADTRLTAFMLYFRVIMVAVATSLISWIVIRTGHATPTPAPMRGNLLPTLLLVAISTVIGLRLRSPAATLLLTILTGTTAQLSGLFQISAPFWIRIPAYLTIGWSIGLRFTAPVLRYALRSIPAVALSSMTLIASCALLALPVAHFARIDLLSAYLATSPGGLDTIIVISANVPIALPFIIAMQTARMLAIITLGPAIARPLGRWLERHTSRTAAMPEQMEQLPRSPSTSK</sequence>
<comment type="caution">
    <text evidence="2">The sequence shown here is derived from an EMBL/GenBank/DDBJ whole genome shotgun (WGS) entry which is preliminary data.</text>
</comment>
<proteinExistence type="predicted"/>
<gene>
    <name evidence="2" type="ORF">SACS_0531</name>
</gene>
<dbReference type="PANTHER" id="PTHR38457">
    <property type="entry name" value="REGULATOR ABRB-RELATED"/>
    <property type="match status" value="1"/>
</dbReference>
<feature type="transmembrane region" description="Helical" evidence="1">
    <location>
        <begin position="61"/>
        <end position="83"/>
    </location>
</feature>